<reference evidence="4" key="1">
    <citation type="submission" date="2016-01" db="EMBL/GenBank/DDBJ databases">
        <authorList>
            <person name="Mitreva M."/>
            <person name="Pepin K.H."/>
            <person name="Mihindukulasuriya K.A."/>
            <person name="Fulton R."/>
            <person name="Fronick C."/>
            <person name="O'Laughlin M."/>
            <person name="Miner T."/>
            <person name="Herter B."/>
            <person name="Rosa B.A."/>
            <person name="Cordes M."/>
            <person name="Tomlinson C."/>
            <person name="Wollam A."/>
            <person name="Palsikar V.B."/>
            <person name="Mardis E.R."/>
            <person name="Wilson R.K."/>
        </authorList>
    </citation>
    <scope>NUCLEOTIDE SEQUENCE [LARGE SCALE GENOMIC DNA]</scope>
    <source>
        <strain evidence="4">DNF00729</strain>
    </source>
</reference>
<gene>
    <name evidence="3" type="ORF">HMPREF1863_00050</name>
</gene>
<protein>
    <submittedName>
        <fullName evidence="3">SufB/sufD domain protein</fullName>
    </submittedName>
</protein>
<evidence type="ECO:0000256" key="1">
    <source>
        <dbReference type="ARBA" id="ARBA00043967"/>
    </source>
</evidence>
<keyword evidence="4" id="KW-1185">Reference proteome</keyword>
<dbReference type="EMBL" id="LSDG01000001">
    <property type="protein sequence ID" value="KXB68581.1"/>
    <property type="molecule type" value="Genomic_DNA"/>
</dbReference>
<dbReference type="InterPro" id="IPR000825">
    <property type="entry name" value="SUF_FeS_clus_asmbl_SufBD_core"/>
</dbReference>
<comment type="caution">
    <text evidence="3">The sequence shown here is derived from an EMBL/GenBank/DDBJ whole genome shotgun (WGS) entry which is preliminary data.</text>
</comment>
<dbReference type="RefSeq" id="WP_068366014.1">
    <property type="nucleotide sequence ID" value="NZ_KQ960154.1"/>
</dbReference>
<feature type="domain" description="SUF system FeS cluster assembly SufBD core" evidence="2">
    <location>
        <begin position="103"/>
        <end position="305"/>
    </location>
</feature>
<proteinExistence type="inferred from homology"/>
<dbReference type="SUPFAM" id="SSF101960">
    <property type="entry name" value="Stabilizer of iron transporter SufD"/>
    <property type="match status" value="1"/>
</dbReference>
<dbReference type="PANTHER" id="PTHR30508:SF1">
    <property type="entry name" value="UPF0051 PROTEIN ABCI8, CHLOROPLASTIC-RELATED"/>
    <property type="match status" value="1"/>
</dbReference>
<dbReference type="Proteomes" id="UP000070442">
    <property type="component" value="Unassembled WGS sequence"/>
</dbReference>
<dbReference type="AlphaFoldDB" id="A0A134ALJ9"/>
<dbReference type="Pfam" id="PF01458">
    <property type="entry name" value="SUFBD_core"/>
    <property type="match status" value="1"/>
</dbReference>
<dbReference type="PATRIC" id="fig|755172.3.peg.49"/>
<dbReference type="GO" id="GO:0016226">
    <property type="term" value="P:iron-sulfur cluster assembly"/>
    <property type="evidence" value="ECO:0007669"/>
    <property type="project" value="InterPro"/>
</dbReference>
<organism evidence="3 4">
    <name type="scientific">Aedoeadaptatus coxii</name>
    <dbReference type="NCBI Taxonomy" id="755172"/>
    <lineage>
        <taxon>Bacteria</taxon>
        <taxon>Bacillati</taxon>
        <taxon>Bacillota</taxon>
        <taxon>Tissierellia</taxon>
        <taxon>Tissierellales</taxon>
        <taxon>Peptoniphilaceae</taxon>
        <taxon>Aedoeadaptatus</taxon>
    </lineage>
</organism>
<dbReference type="PANTHER" id="PTHR30508">
    <property type="entry name" value="FES CLUSTER ASSEMBLY PROTEIN SUF"/>
    <property type="match status" value="1"/>
</dbReference>
<name>A0A134ALJ9_9FIRM</name>
<dbReference type="InterPro" id="IPR037284">
    <property type="entry name" value="SUF_FeS_clus_asmbl_SufBD_sf"/>
</dbReference>
<evidence type="ECO:0000259" key="2">
    <source>
        <dbReference type="Pfam" id="PF01458"/>
    </source>
</evidence>
<dbReference type="STRING" id="755172.HMPREF1863_00050"/>
<comment type="similarity">
    <text evidence="1">Belongs to the iron-sulfur cluster assembly SufBD family.</text>
</comment>
<evidence type="ECO:0000313" key="4">
    <source>
        <dbReference type="Proteomes" id="UP000070442"/>
    </source>
</evidence>
<dbReference type="InterPro" id="IPR055346">
    <property type="entry name" value="Fe-S_cluster_assembly_SufBD"/>
</dbReference>
<dbReference type="OrthoDB" id="9803529at2"/>
<accession>A0A134ALJ9</accession>
<sequence>MKAHKGNILDYKTYSYLKVNEADIEGADVKGDEEVIADDVFKNYDYGISPEMVELHDTSSTIAKQYNITCAKDLGVHRLDGDRDEIVTLDFNVATNARLTGYFASEKNAGYRSALVRIHVKKNAVARLYFVNMDKSQVANYLSIAAVVEEGGKLDCYVFHMGDGDETSNVKCYLKGEHALGNIQSIYLGKGGQSYDLLYDMVHEGVDTTSNLVVDGALMENAYKVFKSRIDFLEGSKHSRGNEEEFAILLDSTARSLSVPALLSHEDDVEGNHAASAGRIDQDMLFYFLTRGFDEKTAERMIVDAKFAPVIDAVVYDEERELIYKELETILRRREHVTA</sequence>
<evidence type="ECO:0000313" key="3">
    <source>
        <dbReference type="EMBL" id="KXB68581.1"/>
    </source>
</evidence>